<dbReference type="OrthoDB" id="1433539at2"/>
<keyword evidence="2" id="KW-0251">Elongation factor</keyword>
<dbReference type="AlphaFoldDB" id="A0A0E9MY69"/>
<dbReference type="EMBL" id="BBWV01000001">
    <property type="protein sequence ID" value="GAO42534.1"/>
    <property type="molecule type" value="Genomic_DNA"/>
</dbReference>
<dbReference type="Pfam" id="PF03143">
    <property type="entry name" value="GTP_EFTU_D3"/>
    <property type="match status" value="1"/>
</dbReference>
<dbReference type="Gene3D" id="2.40.30.10">
    <property type="entry name" value="Translation factors"/>
    <property type="match status" value="1"/>
</dbReference>
<dbReference type="GO" id="GO:0005525">
    <property type="term" value="F:GTP binding"/>
    <property type="evidence" value="ECO:0007669"/>
    <property type="project" value="UniProtKB-KW"/>
</dbReference>
<gene>
    <name evidence="6" type="ORF">FPE01S_01_15490</name>
</gene>
<accession>A0A0E9MY69</accession>
<evidence type="ECO:0000256" key="3">
    <source>
        <dbReference type="ARBA" id="ARBA00022917"/>
    </source>
</evidence>
<keyword evidence="3" id="KW-0648">Protein biosynthesis</keyword>
<keyword evidence="1" id="KW-0547">Nucleotide-binding</keyword>
<comment type="caution">
    <text evidence="6">The sequence shown here is derived from an EMBL/GenBank/DDBJ whole genome shotgun (WGS) entry which is preliminary data.</text>
</comment>
<dbReference type="RefSeq" id="WP_052955596.1">
    <property type="nucleotide sequence ID" value="NZ_BBWV01000001.1"/>
</dbReference>
<keyword evidence="7" id="KW-1185">Reference proteome</keyword>
<keyword evidence="4" id="KW-0342">GTP-binding</keyword>
<dbReference type="GO" id="GO:0003746">
    <property type="term" value="F:translation elongation factor activity"/>
    <property type="evidence" value="ECO:0007669"/>
    <property type="project" value="UniProtKB-KW"/>
</dbReference>
<dbReference type="InterPro" id="IPR009001">
    <property type="entry name" value="Transl_elong_EF1A/Init_IF2_C"/>
</dbReference>
<sequence>MHDLITITARIDLVATRDGGRQKGIRSGYRPNHVFEKPLVAGKLTSYLGEIKFDDKETLEPGRSRVVRVQFLKVPAVKRFMKPMRRWYLHEGTKLVGYGTILEVKGEQESK</sequence>
<evidence type="ECO:0000256" key="4">
    <source>
        <dbReference type="ARBA" id="ARBA00023134"/>
    </source>
</evidence>
<evidence type="ECO:0000259" key="5">
    <source>
        <dbReference type="Pfam" id="PF03143"/>
    </source>
</evidence>
<name>A0A0E9MY69_9BACT</name>
<dbReference type="InterPro" id="IPR004160">
    <property type="entry name" value="Transl_elong_EFTu/EF1A_C"/>
</dbReference>
<evidence type="ECO:0000313" key="6">
    <source>
        <dbReference type="EMBL" id="GAO42534.1"/>
    </source>
</evidence>
<dbReference type="SUPFAM" id="SSF50465">
    <property type="entry name" value="EF-Tu/eEF-1alpha/eIF2-gamma C-terminal domain"/>
    <property type="match status" value="1"/>
</dbReference>
<organism evidence="6 7">
    <name type="scientific">Flavihumibacter petaseus NBRC 106054</name>
    <dbReference type="NCBI Taxonomy" id="1220578"/>
    <lineage>
        <taxon>Bacteria</taxon>
        <taxon>Pseudomonadati</taxon>
        <taxon>Bacteroidota</taxon>
        <taxon>Chitinophagia</taxon>
        <taxon>Chitinophagales</taxon>
        <taxon>Chitinophagaceae</taxon>
        <taxon>Flavihumibacter</taxon>
    </lineage>
</organism>
<protein>
    <recommendedName>
        <fullName evidence="5">Translation elongation factor EFTu/EF1A C-terminal domain-containing protein</fullName>
    </recommendedName>
</protein>
<evidence type="ECO:0000256" key="1">
    <source>
        <dbReference type="ARBA" id="ARBA00022741"/>
    </source>
</evidence>
<dbReference type="STRING" id="1220578.FPE01S_01_15490"/>
<proteinExistence type="predicted"/>
<feature type="domain" description="Translation elongation factor EFTu/EF1A C-terminal" evidence="5">
    <location>
        <begin position="6"/>
        <end position="104"/>
    </location>
</feature>
<evidence type="ECO:0000313" key="7">
    <source>
        <dbReference type="Proteomes" id="UP000033121"/>
    </source>
</evidence>
<evidence type="ECO:0000256" key="2">
    <source>
        <dbReference type="ARBA" id="ARBA00022768"/>
    </source>
</evidence>
<dbReference type="Proteomes" id="UP000033121">
    <property type="component" value="Unassembled WGS sequence"/>
</dbReference>
<reference evidence="6 7" key="1">
    <citation type="submission" date="2015-04" db="EMBL/GenBank/DDBJ databases">
        <title>Whole genome shotgun sequence of Flavihumibacter petaseus NBRC 106054.</title>
        <authorList>
            <person name="Miyazawa S."/>
            <person name="Hosoyama A."/>
            <person name="Hashimoto M."/>
            <person name="Noguchi M."/>
            <person name="Tsuchikane K."/>
            <person name="Ohji S."/>
            <person name="Yamazoe A."/>
            <person name="Ichikawa N."/>
            <person name="Kimura A."/>
            <person name="Fujita N."/>
        </authorList>
    </citation>
    <scope>NUCLEOTIDE SEQUENCE [LARGE SCALE GENOMIC DNA]</scope>
    <source>
        <strain evidence="6 7">NBRC 106054</strain>
    </source>
</reference>